<feature type="transmembrane region" description="Helical" evidence="6">
    <location>
        <begin position="261"/>
        <end position="285"/>
    </location>
</feature>
<feature type="transmembrane region" description="Helical" evidence="6">
    <location>
        <begin position="322"/>
        <end position="339"/>
    </location>
</feature>
<evidence type="ECO:0000256" key="3">
    <source>
        <dbReference type="ARBA" id="ARBA00022692"/>
    </source>
</evidence>
<organism evidence="8 9">
    <name type="scientific">Clitoria ternatea</name>
    <name type="common">Butterfly pea</name>
    <dbReference type="NCBI Taxonomy" id="43366"/>
    <lineage>
        <taxon>Eukaryota</taxon>
        <taxon>Viridiplantae</taxon>
        <taxon>Streptophyta</taxon>
        <taxon>Embryophyta</taxon>
        <taxon>Tracheophyta</taxon>
        <taxon>Spermatophyta</taxon>
        <taxon>Magnoliopsida</taxon>
        <taxon>eudicotyledons</taxon>
        <taxon>Gunneridae</taxon>
        <taxon>Pentapetalae</taxon>
        <taxon>rosids</taxon>
        <taxon>fabids</taxon>
        <taxon>Fabales</taxon>
        <taxon>Fabaceae</taxon>
        <taxon>Papilionoideae</taxon>
        <taxon>50 kb inversion clade</taxon>
        <taxon>NPAAA clade</taxon>
        <taxon>indigoferoid/millettioid clade</taxon>
        <taxon>Phaseoleae</taxon>
        <taxon>Clitoria</taxon>
    </lineage>
</organism>
<feature type="transmembrane region" description="Helical" evidence="6">
    <location>
        <begin position="372"/>
        <end position="395"/>
    </location>
</feature>
<feature type="transmembrane region" description="Helical" evidence="6">
    <location>
        <begin position="224"/>
        <end position="249"/>
    </location>
</feature>
<comment type="caution">
    <text evidence="8">The sequence shown here is derived from an EMBL/GenBank/DDBJ whole genome shotgun (WGS) entry which is preliminary data.</text>
</comment>
<protein>
    <recommendedName>
        <fullName evidence="7">ABC-2 type transporter transmembrane domain-containing protein</fullName>
    </recommendedName>
</protein>
<feature type="transmembrane region" description="Helical" evidence="6">
    <location>
        <begin position="291"/>
        <end position="310"/>
    </location>
</feature>
<evidence type="ECO:0000313" key="8">
    <source>
        <dbReference type="EMBL" id="KAK7284893.1"/>
    </source>
</evidence>
<keyword evidence="4 6" id="KW-1133">Transmembrane helix</keyword>
<dbReference type="InterPro" id="IPR013525">
    <property type="entry name" value="ABC2_TM"/>
</dbReference>
<evidence type="ECO:0000256" key="6">
    <source>
        <dbReference type="SAM" id="Phobius"/>
    </source>
</evidence>
<dbReference type="Pfam" id="PF01061">
    <property type="entry name" value="ABC2_membrane"/>
    <property type="match status" value="1"/>
</dbReference>
<dbReference type="GO" id="GO:0140359">
    <property type="term" value="F:ABC-type transporter activity"/>
    <property type="evidence" value="ECO:0007669"/>
    <property type="project" value="InterPro"/>
</dbReference>
<reference evidence="8 9" key="1">
    <citation type="submission" date="2024-01" db="EMBL/GenBank/DDBJ databases">
        <title>The genomes of 5 underutilized Papilionoideae crops provide insights into root nodulation and disease resistance.</title>
        <authorList>
            <person name="Yuan L."/>
        </authorList>
    </citation>
    <scope>NUCLEOTIDE SEQUENCE [LARGE SCALE GENOMIC DNA]</scope>
    <source>
        <strain evidence="8">LY-2023</strain>
        <tissue evidence="8">Leaf</tissue>
    </source>
</reference>
<name>A0AAN9IRU7_CLITE</name>
<gene>
    <name evidence="8" type="ORF">RJT34_19647</name>
</gene>
<dbReference type="AlphaFoldDB" id="A0AAN9IRU7"/>
<accession>A0AAN9IRU7</accession>
<evidence type="ECO:0000256" key="1">
    <source>
        <dbReference type="ARBA" id="ARBA00004141"/>
    </source>
</evidence>
<dbReference type="Proteomes" id="UP001359559">
    <property type="component" value="Unassembled WGS sequence"/>
</dbReference>
<feature type="transmembrane region" description="Helical" evidence="6">
    <location>
        <begin position="178"/>
        <end position="204"/>
    </location>
</feature>
<dbReference type="PANTHER" id="PTHR19241">
    <property type="entry name" value="ATP-BINDING CASSETTE TRANSPORTER"/>
    <property type="match status" value="1"/>
</dbReference>
<comment type="subcellular location">
    <subcellularLocation>
        <location evidence="1">Membrane</location>
        <topology evidence="1">Multi-pass membrane protein</topology>
    </subcellularLocation>
</comment>
<feature type="transmembrane region" description="Helical" evidence="6">
    <location>
        <begin position="148"/>
        <end position="166"/>
    </location>
</feature>
<keyword evidence="5 6" id="KW-0472">Membrane</keyword>
<evidence type="ECO:0000256" key="2">
    <source>
        <dbReference type="ARBA" id="ARBA00022448"/>
    </source>
</evidence>
<evidence type="ECO:0000256" key="5">
    <source>
        <dbReference type="ARBA" id="ARBA00023136"/>
    </source>
</evidence>
<sequence>MVLPFQPLSLAFNHVNYYVDMPALLFLKRGGQIIYAGPLGHNSQKLIEYFEDVTGVPKIKDGYNPATWMLEITTPSIEAQLDVDFAEIYVNCALYRRNQELIKELSIPAPGSSDLSFPTKYSQSFFVQCKACFWKQYWSYWRNPPYNAVRFFFTVAIGLLFGLIFWNKAKNIGKQQDLFNLLGAMYSAVLFLGTMNAMGVQPIINVERTVLYRERAAGMYSTLSYAVGQVLIEAIYNSIQTAIYTIIIYPMMGFEWKAGKFFLFYYFMLMCYIYYTLYGMMIIALTPSYQIASICNSFFVSIWNVFSGFTIPRMEIPVWWRWYYWATPNAWTVYGLVISELGDEGTQLEIPGAGNMGLKEFLKERLGYEYSFLPVVAVVHVAWVLLFLFVFAYSIKFLNFQKR</sequence>
<keyword evidence="2" id="KW-0813">Transport</keyword>
<dbReference type="EMBL" id="JAYKXN010000005">
    <property type="protein sequence ID" value="KAK7284893.1"/>
    <property type="molecule type" value="Genomic_DNA"/>
</dbReference>
<evidence type="ECO:0000256" key="4">
    <source>
        <dbReference type="ARBA" id="ARBA00022989"/>
    </source>
</evidence>
<proteinExistence type="predicted"/>
<evidence type="ECO:0000259" key="7">
    <source>
        <dbReference type="Pfam" id="PF01061"/>
    </source>
</evidence>
<feature type="domain" description="ABC-2 type transporter transmembrane" evidence="7">
    <location>
        <begin position="128"/>
        <end position="340"/>
    </location>
</feature>
<keyword evidence="3 6" id="KW-0812">Transmembrane</keyword>
<dbReference type="GO" id="GO:0005886">
    <property type="term" value="C:plasma membrane"/>
    <property type="evidence" value="ECO:0007669"/>
    <property type="project" value="UniProtKB-ARBA"/>
</dbReference>
<evidence type="ECO:0000313" key="9">
    <source>
        <dbReference type="Proteomes" id="UP001359559"/>
    </source>
</evidence>
<keyword evidence="9" id="KW-1185">Reference proteome</keyword>